<dbReference type="PANTHER" id="PTHR47506">
    <property type="entry name" value="TRANSCRIPTIONAL REGULATORY PROTEIN"/>
    <property type="match status" value="1"/>
</dbReference>
<keyword evidence="1" id="KW-0805">Transcription regulation</keyword>
<evidence type="ECO:0000256" key="4">
    <source>
        <dbReference type="PROSITE-ProRule" id="PRU00335"/>
    </source>
</evidence>
<keyword evidence="2 4" id="KW-0238">DNA-binding</keyword>
<dbReference type="SUPFAM" id="SSF46689">
    <property type="entry name" value="Homeodomain-like"/>
    <property type="match status" value="1"/>
</dbReference>
<dbReference type="PROSITE" id="PS50977">
    <property type="entry name" value="HTH_TETR_2"/>
    <property type="match status" value="1"/>
</dbReference>
<dbReference type="Gene3D" id="1.10.357.10">
    <property type="entry name" value="Tetracycline Repressor, domain 2"/>
    <property type="match status" value="1"/>
</dbReference>
<accession>A0ABV8PPX4</accession>
<evidence type="ECO:0000313" key="7">
    <source>
        <dbReference type="Proteomes" id="UP001595841"/>
    </source>
</evidence>
<evidence type="ECO:0000256" key="1">
    <source>
        <dbReference type="ARBA" id="ARBA00023015"/>
    </source>
</evidence>
<proteinExistence type="predicted"/>
<dbReference type="SUPFAM" id="SSF48498">
    <property type="entry name" value="Tetracyclin repressor-like, C-terminal domain"/>
    <property type="match status" value="1"/>
</dbReference>
<feature type="domain" description="HTH tetR-type" evidence="5">
    <location>
        <begin position="8"/>
        <end position="68"/>
    </location>
</feature>
<keyword evidence="3" id="KW-0804">Transcription</keyword>
<dbReference type="Proteomes" id="UP001595841">
    <property type="component" value="Unassembled WGS sequence"/>
</dbReference>
<dbReference type="InterPro" id="IPR023772">
    <property type="entry name" value="DNA-bd_HTH_TetR-type_CS"/>
</dbReference>
<dbReference type="PRINTS" id="PR00455">
    <property type="entry name" value="HTHTETR"/>
</dbReference>
<name>A0ABV8PPX4_9FLAO</name>
<dbReference type="EMBL" id="JBHSCL010000009">
    <property type="protein sequence ID" value="MFC4221245.1"/>
    <property type="molecule type" value="Genomic_DNA"/>
</dbReference>
<protein>
    <submittedName>
        <fullName evidence="6">TetR/AcrR family transcriptional regulator</fullName>
    </submittedName>
</protein>
<dbReference type="PANTHER" id="PTHR47506:SF1">
    <property type="entry name" value="HTH-TYPE TRANSCRIPTIONAL REGULATOR YJDC"/>
    <property type="match status" value="1"/>
</dbReference>
<evidence type="ECO:0000256" key="2">
    <source>
        <dbReference type="ARBA" id="ARBA00023125"/>
    </source>
</evidence>
<dbReference type="Pfam" id="PF16925">
    <property type="entry name" value="TetR_C_13"/>
    <property type="match status" value="1"/>
</dbReference>
<dbReference type="InterPro" id="IPR011075">
    <property type="entry name" value="TetR_C"/>
</dbReference>
<evidence type="ECO:0000313" key="6">
    <source>
        <dbReference type="EMBL" id="MFC4221245.1"/>
    </source>
</evidence>
<feature type="DNA-binding region" description="H-T-H motif" evidence="4">
    <location>
        <begin position="31"/>
        <end position="50"/>
    </location>
</feature>
<dbReference type="InterPro" id="IPR036271">
    <property type="entry name" value="Tet_transcr_reg_TetR-rel_C_sf"/>
</dbReference>
<sequence length="201" mass="22815">MNQKLKSEETQKRIIEGAFDLFYEKGYHNTSIPEIMAETKLTKGAFYHHFTGKNDIGKQVINQIVTKRIYDGMIRPLEEAQGTNVLQTLKDVFTVRIMNFTEEEKKLGCPANNLINELGCSEQAFRAIFRKLIDSWIKVIVNLLEQGKKNGEVRADVNPSAAAVHLVTSFEGVRGIRKVYDDDTILEEYTQGVSAFIAQLK</sequence>
<dbReference type="InterPro" id="IPR001647">
    <property type="entry name" value="HTH_TetR"/>
</dbReference>
<reference evidence="7" key="1">
    <citation type="journal article" date="2019" name="Int. J. Syst. Evol. Microbiol.">
        <title>The Global Catalogue of Microorganisms (GCM) 10K type strain sequencing project: providing services to taxonomists for standard genome sequencing and annotation.</title>
        <authorList>
            <consortium name="The Broad Institute Genomics Platform"/>
            <consortium name="The Broad Institute Genome Sequencing Center for Infectious Disease"/>
            <person name="Wu L."/>
            <person name="Ma J."/>
        </authorList>
    </citation>
    <scope>NUCLEOTIDE SEQUENCE [LARGE SCALE GENOMIC DNA]</scope>
    <source>
        <strain evidence="7">CGMCC 1.15774</strain>
    </source>
</reference>
<organism evidence="6 7">
    <name type="scientific">Flagellimonas marina</name>
    <dbReference type="NCBI Taxonomy" id="1775168"/>
    <lineage>
        <taxon>Bacteria</taxon>
        <taxon>Pseudomonadati</taxon>
        <taxon>Bacteroidota</taxon>
        <taxon>Flavobacteriia</taxon>
        <taxon>Flavobacteriales</taxon>
        <taxon>Flavobacteriaceae</taxon>
        <taxon>Flagellimonas</taxon>
    </lineage>
</organism>
<evidence type="ECO:0000256" key="3">
    <source>
        <dbReference type="ARBA" id="ARBA00023163"/>
    </source>
</evidence>
<evidence type="ECO:0000259" key="5">
    <source>
        <dbReference type="PROSITE" id="PS50977"/>
    </source>
</evidence>
<comment type="caution">
    <text evidence="6">The sequence shown here is derived from an EMBL/GenBank/DDBJ whole genome shotgun (WGS) entry which is preliminary data.</text>
</comment>
<gene>
    <name evidence="6" type="ORF">ACFOWS_13925</name>
</gene>
<dbReference type="PROSITE" id="PS01081">
    <property type="entry name" value="HTH_TETR_1"/>
    <property type="match status" value="1"/>
</dbReference>
<dbReference type="RefSeq" id="WP_379765649.1">
    <property type="nucleotide sequence ID" value="NZ_JBHSCL010000009.1"/>
</dbReference>
<keyword evidence="7" id="KW-1185">Reference proteome</keyword>
<dbReference type="Pfam" id="PF00440">
    <property type="entry name" value="TetR_N"/>
    <property type="match status" value="1"/>
</dbReference>
<dbReference type="InterPro" id="IPR009057">
    <property type="entry name" value="Homeodomain-like_sf"/>
</dbReference>